<keyword evidence="2" id="KW-0677">Repeat</keyword>
<dbReference type="CDD" id="cd12416">
    <property type="entry name" value="RRM4_RBM28_like"/>
    <property type="match status" value="1"/>
</dbReference>
<feature type="region of interest" description="Disordered" evidence="6">
    <location>
        <begin position="239"/>
        <end position="366"/>
    </location>
</feature>
<evidence type="ECO:0000256" key="4">
    <source>
        <dbReference type="ARBA" id="ARBA00023242"/>
    </source>
</evidence>
<evidence type="ECO:0000313" key="8">
    <source>
        <dbReference type="EMBL" id="KAG2220419.1"/>
    </source>
</evidence>
<feature type="domain" description="RRM" evidence="7">
    <location>
        <begin position="154"/>
        <end position="232"/>
    </location>
</feature>
<feature type="compositionally biased region" description="Gly residues" evidence="6">
    <location>
        <begin position="872"/>
        <end position="883"/>
    </location>
</feature>
<feature type="compositionally biased region" description="Acidic residues" evidence="6">
    <location>
        <begin position="328"/>
        <end position="351"/>
    </location>
</feature>
<dbReference type="PANTHER" id="PTHR48039:SF5">
    <property type="entry name" value="RNA-BINDING PROTEIN 28"/>
    <property type="match status" value="1"/>
</dbReference>
<comment type="subcellular location">
    <subcellularLocation>
        <location evidence="1">Nucleus</location>
    </subcellularLocation>
</comment>
<dbReference type="InterPro" id="IPR000504">
    <property type="entry name" value="RRM_dom"/>
</dbReference>
<feature type="compositionally biased region" description="Basic and acidic residues" evidence="6">
    <location>
        <begin position="130"/>
        <end position="142"/>
    </location>
</feature>
<feature type="compositionally biased region" description="Basic and acidic residues" evidence="6">
    <location>
        <begin position="692"/>
        <end position="703"/>
    </location>
</feature>
<evidence type="ECO:0000256" key="1">
    <source>
        <dbReference type="ARBA" id="ARBA00004123"/>
    </source>
</evidence>
<dbReference type="EMBL" id="JAEPRB010000141">
    <property type="protein sequence ID" value="KAG2220419.1"/>
    <property type="molecule type" value="Genomic_DNA"/>
</dbReference>
<feature type="compositionally biased region" description="Basic and acidic residues" evidence="6">
    <location>
        <begin position="851"/>
        <end position="868"/>
    </location>
</feature>
<dbReference type="InterPro" id="IPR035979">
    <property type="entry name" value="RBD_domain_sf"/>
</dbReference>
<dbReference type="Proteomes" id="UP000646827">
    <property type="component" value="Unassembled WGS sequence"/>
</dbReference>
<feature type="region of interest" description="Disordered" evidence="6">
    <location>
        <begin position="113"/>
        <end position="148"/>
    </location>
</feature>
<keyword evidence="9" id="KW-1185">Reference proteome</keyword>
<dbReference type="InterPro" id="IPR051945">
    <property type="entry name" value="RRM_MRD1_RNA_proc_ribogen"/>
</dbReference>
<comment type="caution">
    <text evidence="8">The sequence shown here is derived from an EMBL/GenBank/DDBJ whole genome shotgun (WGS) entry which is preliminary data.</text>
</comment>
<dbReference type="PROSITE" id="PS50102">
    <property type="entry name" value="RRM"/>
    <property type="match status" value="3"/>
</dbReference>
<dbReference type="PANTHER" id="PTHR48039">
    <property type="entry name" value="RNA-BINDING MOTIF PROTEIN 14B"/>
    <property type="match status" value="1"/>
</dbReference>
<dbReference type="Gene3D" id="3.30.70.330">
    <property type="match status" value="4"/>
</dbReference>
<dbReference type="OrthoDB" id="267048at2759"/>
<dbReference type="CDD" id="cd12414">
    <property type="entry name" value="RRM2_RBM28_like"/>
    <property type="match status" value="1"/>
</dbReference>
<dbReference type="Pfam" id="PF00076">
    <property type="entry name" value="RRM_1"/>
    <property type="match status" value="3"/>
</dbReference>
<evidence type="ECO:0000256" key="2">
    <source>
        <dbReference type="ARBA" id="ARBA00022737"/>
    </source>
</evidence>
<keyword evidence="3 5" id="KW-0694">RNA-binding</keyword>
<feature type="compositionally biased region" description="Low complexity" evidence="6">
    <location>
        <begin position="257"/>
        <end position="268"/>
    </location>
</feature>
<feature type="domain" description="RRM" evidence="7">
    <location>
        <begin position="371"/>
        <end position="445"/>
    </location>
</feature>
<feature type="compositionally biased region" description="Low complexity" evidence="6">
    <location>
        <begin position="10"/>
        <end position="20"/>
    </location>
</feature>
<name>A0A8H7VMU3_9FUNG</name>
<feature type="compositionally biased region" description="Basic and acidic residues" evidence="6">
    <location>
        <begin position="712"/>
        <end position="724"/>
    </location>
</feature>
<protein>
    <recommendedName>
        <fullName evidence="7">RRM domain-containing protein</fullName>
    </recommendedName>
</protein>
<organism evidence="8 9">
    <name type="scientific">Circinella minor</name>
    <dbReference type="NCBI Taxonomy" id="1195481"/>
    <lineage>
        <taxon>Eukaryota</taxon>
        <taxon>Fungi</taxon>
        <taxon>Fungi incertae sedis</taxon>
        <taxon>Mucoromycota</taxon>
        <taxon>Mucoromycotina</taxon>
        <taxon>Mucoromycetes</taxon>
        <taxon>Mucorales</taxon>
        <taxon>Lichtheimiaceae</taxon>
        <taxon>Circinella</taxon>
    </lineage>
</organism>
<sequence length="883" mass="97857">MAENETTIDTPAPTKTVKTPASSTAISTLFVGKIPPTATSKDLEEFFSEIGPVRNCFVVADKSKGKLKEDDSAFRNKGVGYVHFAVPEDAKEALEKLKTVKFKGKRPLTMEFAQRKSIGGKRSAPSDQTEEQKEQKEQETKRPRINKTGINKAARLIVRNLPWKYDEKDLEGIFGKYGQVTEVRLPRKFPGGPLRGFAFVQFKNVKNAETAIAKLNASEHHGRTIAVDWSLSKDRFNQVEQTEANTEEAEKKEDASSDSGDSSSSSSSEESDDDDSSSDSSNDEDDDEGDEDEDESESSDNDDEEDDNDDDDSEVDEIDEKINFAQVDSEDGEERSDEEMEDADEDVEMEEVEQKETKPEKKRLPDASEGATLFVRNLLFESTEQDLKELFKQWGPVVYARITKNKGSGLSRGNGFVLMRNKEDADKILAEAEDFRKMSIRDADEDEDDADVLMSKREKKKKGLVYDSILTPDSGSGLGLKFTLDGRVLDVTRAVQRGEASKLKEEKAAIRRKEDTRHLYLMHEGVVFPDTPAAAHMTPAELQKRQMAFAMRKRLLNSDPALFVSKTRLSIRNLPISIDDVGLRKLGRECITKFKEEVKRRLRTDLTAEEKEEGWHFLPRIKQAKIVRSKDRVDSATQKLRSKGYGFLEYMTHSHALAALRYLNNNPELFEGEDSKRRLIVEFSIENKDVVEKRKGRAAERAATRLSVKSSSGEKEDKSDKDNKFNSSGRNQDRGESRGGFRGGSRGGGRGGRGESRGGSRGFRGGSRGGFRGESRGGSRGGFRGESRDGFRGESRGGSRGGFRGESRDGFRGESRGGSRGGFRGGSRGGFRGESRGGSRGGFRGGSRGGFRGDSRGGFRGGSRDGPRGRGRGGFRGGRSGDQ</sequence>
<keyword evidence="4" id="KW-0539">Nucleus</keyword>
<feature type="compositionally biased region" description="Gly residues" evidence="6">
    <location>
        <begin position="759"/>
        <end position="770"/>
    </location>
</feature>
<evidence type="ECO:0000259" key="7">
    <source>
        <dbReference type="PROSITE" id="PS50102"/>
    </source>
</evidence>
<evidence type="ECO:0000256" key="5">
    <source>
        <dbReference type="PROSITE-ProRule" id="PRU00176"/>
    </source>
</evidence>
<feature type="compositionally biased region" description="Basic and acidic residues" evidence="6">
    <location>
        <begin position="352"/>
        <end position="366"/>
    </location>
</feature>
<feature type="region of interest" description="Disordered" evidence="6">
    <location>
        <begin position="1"/>
        <end position="20"/>
    </location>
</feature>
<feature type="compositionally biased region" description="Gly residues" evidence="6">
    <location>
        <begin position="818"/>
        <end position="830"/>
    </location>
</feature>
<proteinExistence type="predicted"/>
<dbReference type="AlphaFoldDB" id="A0A8H7VMU3"/>
<dbReference type="GO" id="GO:0005730">
    <property type="term" value="C:nucleolus"/>
    <property type="evidence" value="ECO:0007669"/>
    <property type="project" value="TreeGrafter"/>
</dbReference>
<gene>
    <name evidence="8" type="ORF">INT45_000644</name>
</gene>
<evidence type="ECO:0000313" key="9">
    <source>
        <dbReference type="Proteomes" id="UP000646827"/>
    </source>
</evidence>
<dbReference type="InterPro" id="IPR012677">
    <property type="entry name" value="Nucleotide-bd_a/b_plait_sf"/>
</dbReference>
<evidence type="ECO:0000256" key="3">
    <source>
        <dbReference type="ARBA" id="ARBA00022884"/>
    </source>
</evidence>
<feature type="domain" description="RRM" evidence="7">
    <location>
        <begin position="27"/>
        <end position="115"/>
    </location>
</feature>
<dbReference type="GO" id="GO:0003729">
    <property type="term" value="F:mRNA binding"/>
    <property type="evidence" value="ECO:0007669"/>
    <property type="project" value="TreeGrafter"/>
</dbReference>
<feature type="compositionally biased region" description="Acidic residues" evidence="6">
    <location>
        <begin position="269"/>
        <end position="319"/>
    </location>
</feature>
<reference evidence="8 9" key="1">
    <citation type="submission" date="2020-12" db="EMBL/GenBank/DDBJ databases">
        <title>Metabolic potential, ecology and presence of endohyphal bacteria is reflected in genomic diversity of Mucoromycotina.</title>
        <authorList>
            <person name="Muszewska A."/>
            <person name="Okrasinska A."/>
            <person name="Steczkiewicz K."/>
            <person name="Drgas O."/>
            <person name="Orlowska M."/>
            <person name="Perlinska-Lenart U."/>
            <person name="Aleksandrzak-Piekarczyk T."/>
            <person name="Szatraj K."/>
            <person name="Zielenkiewicz U."/>
            <person name="Pilsyk S."/>
            <person name="Malc E."/>
            <person name="Mieczkowski P."/>
            <person name="Kruszewska J.S."/>
            <person name="Biernat P."/>
            <person name="Pawlowska J."/>
        </authorList>
    </citation>
    <scope>NUCLEOTIDE SEQUENCE [LARGE SCALE GENOMIC DNA]</scope>
    <source>
        <strain evidence="8 9">CBS 142.35</strain>
    </source>
</reference>
<feature type="compositionally biased region" description="Basic and acidic residues" evidence="6">
    <location>
        <begin position="771"/>
        <end position="817"/>
    </location>
</feature>
<feature type="region of interest" description="Disordered" evidence="6">
    <location>
        <begin position="692"/>
        <end position="883"/>
    </location>
</feature>
<dbReference type="SUPFAM" id="SSF54928">
    <property type="entry name" value="RNA-binding domain, RBD"/>
    <property type="match status" value="3"/>
</dbReference>
<feature type="compositionally biased region" description="Gly residues" evidence="6">
    <location>
        <begin position="838"/>
        <end position="850"/>
    </location>
</feature>
<dbReference type="SMART" id="SM00360">
    <property type="entry name" value="RRM"/>
    <property type="match status" value="4"/>
</dbReference>
<feature type="compositionally biased region" description="Gly residues" evidence="6">
    <location>
        <begin position="740"/>
        <end position="751"/>
    </location>
</feature>
<evidence type="ECO:0000256" key="6">
    <source>
        <dbReference type="SAM" id="MobiDB-lite"/>
    </source>
</evidence>
<accession>A0A8H7VMU3</accession>